<dbReference type="KEGG" id="ccb:Clocel_2054"/>
<dbReference type="Proteomes" id="UP000002730">
    <property type="component" value="Chromosome"/>
</dbReference>
<dbReference type="eggNOG" id="ENOG5033JW1">
    <property type="taxonomic scope" value="Bacteria"/>
</dbReference>
<proteinExistence type="predicted"/>
<accession>D9SM66</accession>
<evidence type="ECO:0000313" key="1">
    <source>
        <dbReference type="EMBL" id="ADL51797.1"/>
    </source>
</evidence>
<keyword evidence="2" id="KW-1185">Reference proteome</keyword>
<dbReference type="HOGENOM" id="CLU_145908_0_0_9"/>
<dbReference type="AlphaFoldDB" id="D9SM66"/>
<evidence type="ECO:0000313" key="2">
    <source>
        <dbReference type="Proteomes" id="UP000002730"/>
    </source>
</evidence>
<organism evidence="1 2">
    <name type="scientific">Clostridium cellulovorans (strain ATCC 35296 / DSM 3052 / OCM 3 / 743B)</name>
    <dbReference type="NCBI Taxonomy" id="573061"/>
    <lineage>
        <taxon>Bacteria</taxon>
        <taxon>Bacillati</taxon>
        <taxon>Bacillota</taxon>
        <taxon>Clostridia</taxon>
        <taxon>Eubacteriales</taxon>
        <taxon>Clostridiaceae</taxon>
        <taxon>Clostridium</taxon>
    </lineage>
</organism>
<dbReference type="RefSeq" id="WP_010076984.1">
    <property type="nucleotide sequence ID" value="NC_014393.1"/>
</dbReference>
<sequence>MRYENCIFDYRKSCDDCGKCDYCDLNPKVLCNNCGKCLEMEGIDTKAIQIASVIDTKEESEMLSIINQTDIDSELRSDDEYLSDEEIQLIDDDYTSDDYIDDDRLNEEEISLEYIDDIDGLKELLEEHGDLSKLAVEEYPGFFRISTNKK</sequence>
<gene>
    <name evidence="1" type="ordered locus">Clocel_2054</name>
</gene>
<dbReference type="EMBL" id="CP002160">
    <property type="protein sequence ID" value="ADL51797.1"/>
    <property type="molecule type" value="Genomic_DNA"/>
</dbReference>
<dbReference type="OrthoDB" id="1938377at2"/>
<name>D9SM66_CLOC7</name>
<reference evidence="1 2" key="1">
    <citation type="submission" date="2010-08" db="EMBL/GenBank/DDBJ databases">
        <title>Complete sequence of Clostridium cellulovorans 743B.</title>
        <authorList>
            <consortium name="US DOE Joint Genome Institute"/>
            <person name="Lucas S."/>
            <person name="Copeland A."/>
            <person name="Lapidus A."/>
            <person name="Cheng J.-F."/>
            <person name="Bruce D."/>
            <person name="Goodwin L."/>
            <person name="Pitluck S."/>
            <person name="Chertkov O."/>
            <person name="Detter J.C."/>
            <person name="Han C."/>
            <person name="Tapia R."/>
            <person name="Land M."/>
            <person name="Hauser L."/>
            <person name="Chang Y.-J."/>
            <person name="Jeffries C."/>
            <person name="Kyrpides N."/>
            <person name="Ivanova N."/>
            <person name="Mikhailova N."/>
            <person name="Hemme C.L."/>
            <person name="Woyke T."/>
        </authorList>
    </citation>
    <scope>NUCLEOTIDE SEQUENCE [LARGE SCALE GENOMIC DNA]</scope>
    <source>
        <strain evidence="2">ATCC 35296 / DSM 3052 / OCM 3 / 743B</strain>
    </source>
</reference>
<protein>
    <submittedName>
        <fullName evidence="1">Uncharacterized protein</fullName>
    </submittedName>
</protein>